<proteinExistence type="predicted"/>
<dbReference type="Proteomes" id="UP000521227">
    <property type="component" value="Unassembled WGS sequence"/>
</dbReference>
<organism evidence="1 2">
    <name type="scientific">Afipia massiliensis</name>
    <dbReference type="NCBI Taxonomy" id="211460"/>
    <lineage>
        <taxon>Bacteria</taxon>
        <taxon>Pseudomonadati</taxon>
        <taxon>Pseudomonadota</taxon>
        <taxon>Alphaproteobacteria</taxon>
        <taxon>Hyphomicrobiales</taxon>
        <taxon>Nitrobacteraceae</taxon>
        <taxon>Afipia</taxon>
    </lineage>
</organism>
<sequence>MNRKLAHLRRLVRLSEAKANLPERTLLHAGPPFKGKPPRAVMAAAEQAVVVGGFAGDAVTARAMLEAGSLLLEPAQDHGVVVPLAMVVAPSMWCLEVGDKDNVFYSPVSEGPPPALRFGSADPLCVTRARDWTAEAAQAINPQLATLPDVESMMRQALRSGDDCHAITRAGNELFLELLNKTPAGIAADIRANPGFVLGIWMAWAAWKLQASASEIVAIGGNGIEFGLRRRGTTRWATVPCAPPTGIRFNSQQEAPALGAIGDSALVDVCGFGGQALNHAPMLAAEWAHLLPPDAQTRGCAIIHRDRGVIDIEAVRATGVMPIINLAILDERGAAAPIGRGFYIVPPTLFGTGD</sequence>
<dbReference type="AlphaFoldDB" id="A0A840MUF8"/>
<dbReference type="InterPro" id="IPR009499">
    <property type="entry name" value="AllG-like"/>
</dbReference>
<dbReference type="RefSeq" id="WP_246395197.1">
    <property type="nucleotide sequence ID" value="NZ_JACHIJ010000001.1"/>
</dbReference>
<dbReference type="InterPro" id="IPR024033">
    <property type="entry name" value="OXTCase_su_AllG_h-dom"/>
</dbReference>
<dbReference type="EMBL" id="JACHIJ010000001">
    <property type="protein sequence ID" value="MBB5050400.1"/>
    <property type="molecule type" value="Genomic_DNA"/>
</dbReference>
<reference evidence="1 2" key="1">
    <citation type="submission" date="2020-08" db="EMBL/GenBank/DDBJ databases">
        <title>Genomic Encyclopedia of Type Strains, Phase IV (KMG-IV): sequencing the most valuable type-strain genomes for metagenomic binning, comparative biology and taxonomic classification.</title>
        <authorList>
            <person name="Goeker M."/>
        </authorList>
    </citation>
    <scope>NUCLEOTIDE SEQUENCE [LARGE SCALE GENOMIC DNA]</scope>
    <source>
        <strain evidence="1 2">DSM 17498</strain>
    </source>
</reference>
<dbReference type="Gene3D" id="3.90.1700.10">
    <property type="entry name" value="v583 domain like"/>
    <property type="match status" value="1"/>
</dbReference>
<dbReference type="Pfam" id="PF06545">
    <property type="entry name" value="AllG"/>
    <property type="match status" value="1"/>
</dbReference>
<evidence type="ECO:0000313" key="2">
    <source>
        <dbReference type="Proteomes" id="UP000521227"/>
    </source>
</evidence>
<accession>A0A840MUF8</accession>
<evidence type="ECO:0008006" key="3">
    <source>
        <dbReference type="Google" id="ProtNLM"/>
    </source>
</evidence>
<dbReference type="Gene3D" id="1.10.10.660">
    <property type="entry name" value="conserved protein of unknown function from Enterococcus faecalis V583"/>
    <property type="match status" value="1"/>
</dbReference>
<gene>
    <name evidence="1" type="ORF">HNQ36_000348</name>
</gene>
<evidence type="ECO:0000313" key="1">
    <source>
        <dbReference type="EMBL" id="MBB5050400.1"/>
    </source>
</evidence>
<dbReference type="Gene3D" id="3.90.1710.10">
    <property type="entry name" value="Enterococcus faecalis V583 domain"/>
    <property type="match status" value="1"/>
</dbReference>
<comment type="caution">
    <text evidence="1">The sequence shown here is derived from an EMBL/GenBank/DDBJ whole genome shotgun (WGS) entry which is preliminary data.</text>
</comment>
<name>A0A840MUF8_9BRAD</name>
<protein>
    <recommendedName>
        <fullName evidence="3">DUF1116 domain-containing protein</fullName>
    </recommendedName>
</protein>